<proteinExistence type="predicted"/>
<evidence type="ECO:0000313" key="4">
    <source>
        <dbReference type="Proteomes" id="UP000479114"/>
    </source>
</evidence>
<organism evidence="3 4">
    <name type="scientific">Paenibacillus rhizovicinus</name>
    <dbReference type="NCBI Taxonomy" id="2704463"/>
    <lineage>
        <taxon>Bacteria</taxon>
        <taxon>Bacillati</taxon>
        <taxon>Bacillota</taxon>
        <taxon>Bacilli</taxon>
        <taxon>Bacillales</taxon>
        <taxon>Paenibacillaceae</taxon>
        <taxon>Paenibacillus</taxon>
    </lineage>
</organism>
<evidence type="ECO:0000256" key="2">
    <source>
        <dbReference type="SAM" id="SignalP"/>
    </source>
</evidence>
<feature type="signal peptide" evidence="2">
    <location>
        <begin position="1"/>
        <end position="20"/>
    </location>
</feature>
<evidence type="ECO:0000313" key="3">
    <source>
        <dbReference type="EMBL" id="QHW33504.1"/>
    </source>
</evidence>
<feature type="region of interest" description="Disordered" evidence="1">
    <location>
        <begin position="241"/>
        <end position="289"/>
    </location>
</feature>
<name>A0A6C0P4N3_9BACL</name>
<gene>
    <name evidence="3" type="ORF">GZH47_23695</name>
</gene>
<evidence type="ECO:0000256" key="1">
    <source>
        <dbReference type="SAM" id="MobiDB-lite"/>
    </source>
</evidence>
<feature type="chain" id="PRO_5039040524" description="YhcN/YlaJ family sporulation lipoprotein" evidence="2">
    <location>
        <begin position="21"/>
        <end position="558"/>
    </location>
</feature>
<dbReference type="PROSITE" id="PS51257">
    <property type="entry name" value="PROKAR_LIPOPROTEIN"/>
    <property type="match status" value="1"/>
</dbReference>
<sequence>MQQRKWAVLAAGAMLTTMLAGCMEKHGELGNRNIRGNSVKYDMNGNRILNTRFANDQMNEMNRVDGYRLNSNNLVGLHKNYHLEMSEGMSDRVSNVKGVGKAYVMLSGDNAYVAITRNNAGHGTNAMSLNSPTTIGRSQQAYMRPYNMKTSNAHAFTNTKRSRASSIATPNMHLRSTGTGSGIIRAKSMNGNAMNRNAHTMNAKSYGYSSSSFHNVSNGIRNMSISMSAQKLMNEKNINGLTARHPNGMTNLSRNTGRGLTNLSRDISTGRTNMSGDMMNTRTSNVGRDIYRGTSNAATDLGRGTGNVVTDIARGTGNVGRDIYRGTSNVGTDLARGTGNVVTDITRGTGNVGRDMYRGTSNAGTDLARGTGNVVTDVARGTGNAVTDVARGTGNAVTDVARGTGNVVTDIARGTADVGRDIGRGMRDLSEGTADLFRGTTGLSRDVNRGTNNVARDMYGSGMTNLSRNTTDLSRTVTPYAVHRTADSEVSAAQQAEITSLIQKMSPQIKNVYVSADPEYVERMASYMADVKKGNSIQMYITEFNAMVDRIFPARVRR</sequence>
<dbReference type="Pfam" id="PF09580">
    <property type="entry name" value="Spore_YhcN_YlaJ"/>
    <property type="match status" value="2"/>
</dbReference>
<dbReference type="EMBL" id="CP048286">
    <property type="protein sequence ID" value="QHW33504.1"/>
    <property type="molecule type" value="Genomic_DNA"/>
</dbReference>
<dbReference type="RefSeq" id="WP_162643500.1">
    <property type="nucleotide sequence ID" value="NZ_CP048286.1"/>
</dbReference>
<dbReference type="Proteomes" id="UP000479114">
    <property type="component" value="Chromosome"/>
</dbReference>
<accession>A0A6C0P4N3</accession>
<reference evidence="3 4" key="1">
    <citation type="submission" date="2020-02" db="EMBL/GenBank/DDBJ databases">
        <title>Paenibacillus sp. nov., isolated from rhizosphere soil of tomato.</title>
        <authorList>
            <person name="Weon H.-Y."/>
            <person name="Lee S.A."/>
        </authorList>
    </citation>
    <scope>NUCLEOTIDE SEQUENCE [LARGE SCALE GENOMIC DNA]</scope>
    <source>
        <strain evidence="3 4">14171R-81</strain>
    </source>
</reference>
<keyword evidence="4" id="KW-1185">Reference proteome</keyword>
<dbReference type="InterPro" id="IPR019076">
    <property type="entry name" value="Spore_lipoprot_YhcN/YlaJ-like"/>
</dbReference>
<evidence type="ECO:0008006" key="5">
    <source>
        <dbReference type="Google" id="ProtNLM"/>
    </source>
</evidence>
<feature type="compositionally biased region" description="Polar residues" evidence="1">
    <location>
        <begin position="248"/>
        <end position="286"/>
    </location>
</feature>
<protein>
    <recommendedName>
        <fullName evidence="5">YhcN/YlaJ family sporulation lipoprotein</fullName>
    </recommendedName>
</protein>
<keyword evidence="2" id="KW-0732">Signal</keyword>
<dbReference type="AlphaFoldDB" id="A0A6C0P4N3"/>
<dbReference type="KEGG" id="prz:GZH47_23695"/>